<evidence type="ECO:0000313" key="1">
    <source>
        <dbReference type="EMBL" id="KOM58246.1"/>
    </source>
</evidence>
<protein>
    <submittedName>
        <fullName evidence="1">Uncharacterized protein</fullName>
    </submittedName>
</protein>
<dbReference type="AlphaFoldDB" id="A0A0L9VT35"/>
<dbReference type="Proteomes" id="UP000053144">
    <property type="component" value="Chromosome 11"/>
</dbReference>
<sequence length="188" mass="20348">MEREKKVEPDVGESMLEPVVIALHLEVEDLRIVGGSRGNKARVEELENTVANVGELGLNLGSVVADDGDVILVVAALFLLLDRGDDAPRGAPRSDHVLVGYKEEIPLFDVEYGGSDGGSRNAETSLEVARYTTFTATKMKAPWSLEAAVGATMERAPMSLEAARGTTLSAIKWRQRLKWLEAAKEEAT</sequence>
<dbReference type="EMBL" id="CM003381">
    <property type="protein sequence ID" value="KOM58246.1"/>
    <property type="molecule type" value="Genomic_DNA"/>
</dbReference>
<reference evidence="2" key="1">
    <citation type="journal article" date="2015" name="Proc. Natl. Acad. Sci. U.S.A.">
        <title>Genome sequencing of adzuki bean (Vigna angularis) provides insight into high starch and low fat accumulation and domestication.</title>
        <authorList>
            <person name="Yang K."/>
            <person name="Tian Z."/>
            <person name="Chen C."/>
            <person name="Luo L."/>
            <person name="Zhao B."/>
            <person name="Wang Z."/>
            <person name="Yu L."/>
            <person name="Li Y."/>
            <person name="Sun Y."/>
            <person name="Li W."/>
            <person name="Chen Y."/>
            <person name="Li Y."/>
            <person name="Zhang Y."/>
            <person name="Ai D."/>
            <person name="Zhao J."/>
            <person name="Shang C."/>
            <person name="Ma Y."/>
            <person name="Wu B."/>
            <person name="Wang M."/>
            <person name="Gao L."/>
            <person name="Sun D."/>
            <person name="Zhang P."/>
            <person name="Guo F."/>
            <person name="Wang W."/>
            <person name="Li Y."/>
            <person name="Wang J."/>
            <person name="Varshney R.K."/>
            <person name="Wang J."/>
            <person name="Ling H.Q."/>
            <person name="Wan P."/>
        </authorList>
    </citation>
    <scope>NUCLEOTIDE SEQUENCE</scope>
    <source>
        <strain evidence="2">cv. Jingnong 6</strain>
    </source>
</reference>
<name>A0A0L9VT35_PHAAN</name>
<dbReference type="Gramene" id="KOM58246">
    <property type="protein sequence ID" value="KOM58246"/>
    <property type="gene ID" value="LR48_Vigan11g128000"/>
</dbReference>
<gene>
    <name evidence="1" type="ORF">LR48_Vigan11g128000</name>
</gene>
<evidence type="ECO:0000313" key="2">
    <source>
        <dbReference type="Proteomes" id="UP000053144"/>
    </source>
</evidence>
<accession>A0A0L9VT35</accession>
<organism evidence="1 2">
    <name type="scientific">Phaseolus angularis</name>
    <name type="common">Azuki bean</name>
    <name type="synonym">Vigna angularis</name>
    <dbReference type="NCBI Taxonomy" id="3914"/>
    <lineage>
        <taxon>Eukaryota</taxon>
        <taxon>Viridiplantae</taxon>
        <taxon>Streptophyta</taxon>
        <taxon>Embryophyta</taxon>
        <taxon>Tracheophyta</taxon>
        <taxon>Spermatophyta</taxon>
        <taxon>Magnoliopsida</taxon>
        <taxon>eudicotyledons</taxon>
        <taxon>Gunneridae</taxon>
        <taxon>Pentapetalae</taxon>
        <taxon>rosids</taxon>
        <taxon>fabids</taxon>
        <taxon>Fabales</taxon>
        <taxon>Fabaceae</taxon>
        <taxon>Papilionoideae</taxon>
        <taxon>50 kb inversion clade</taxon>
        <taxon>NPAAA clade</taxon>
        <taxon>indigoferoid/millettioid clade</taxon>
        <taxon>Phaseoleae</taxon>
        <taxon>Vigna</taxon>
    </lineage>
</organism>
<proteinExistence type="predicted"/>